<dbReference type="EC" id="3.1.1.2" evidence="3"/>
<dbReference type="OrthoDB" id="5338718at2"/>
<dbReference type="PANTHER" id="PTHR43433">
    <property type="entry name" value="HYDROLASE, ALPHA/BETA FOLD FAMILY PROTEIN"/>
    <property type="match status" value="1"/>
</dbReference>
<dbReference type="Proteomes" id="UP000238348">
    <property type="component" value="Chromosome"/>
</dbReference>
<evidence type="ECO:0000259" key="2">
    <source>
        <dbReference type="Pfam" id="PF00561"/>
    </source>
</evidence>
<dbReference type="GO" id="GO:0004064">
    <property type="term" value="F:arylesterase activity"/>
    <property type="evidence" value="ECO:0007669"/>
    <property type="project" value="UniProtKB-EC"/>
</dbReference>
<dbReference type="AlphaFoldDB" id="A0A2L0F4H5"/>
<proteinExistence type="predicted"/>
<organism evidence="3 4">
    <name type="scientific">Sorangium cellulosum</name>
    <name type="common">Polyangium cellulosum</name>
    <dbReference type="NCBI Taxonomy" id="56"/>
    <lineage>
        <taxon>Bacteria</taxon>
        <taxon>Pseudomonadati</taxon>
        <taxon>Myxococcota</taxon>
        <taxon>Polyangia</taxon>
        <taxon>Polyangiales</taxon>
        <taxon>Polyangiaceae</taxon>
        <taxon>Sorangium</taxon>
    </lineage>
</organism>
<dbReference type="Pfam" id="PF00561">
    <property type="entry name" value="Abhydrolase_1"/>
    <property type="match status" value="1"/>
</dbReference>
<accession>A0A2L0F4H5</accession>
<gene>
    <name evidence="3" type="ORF">SOCE26_079760</name>
</gene>
<evidence type="ECO:0000313" key="3">
    <source>
        <dbReference type="EMBL" id="AUX46470.1"/>
    </source>
</evidence>
<dbReference type="Gene3D" id="3.40.50.1820">
    <property type="entry name" value="alpha/beta hydrolase"/>
    <property type="match status" value="1"/>
</dbReference>
<dbReference type="PRINTS" id="PR00111">
    <property type="entry name" value="ABHYDROLASE"/>
</dbReference>
<dbReference type="PANTHER" id="PTHR43433:SF5">
    <property type="entry name" value="AB HYDROLASE-1 DOMAIN-CONTAINING PROTEIN"/>
    <property type="match status" value="1"/>
</dbReference>
<feature type="domain" description="AB hydrolase-1" evidence="2">
    <location>
        <begin position="60"/>
        <end position="293"/>
    </location>
</feature>
<dbReference type="SUPFAM" id="SSF53474">
    <property type="entry name" value="alpha/beta-Hydrolases"/>
    <property type="match status" value="1"/>
</dbReference>
<evidence type="ECO:0000313" key="4">
    <source>
        <dbReference type="Proteomes" id="UP000238348"/>
    </source>
</evidence>
<feature type="region of interest" description="Disordered" evidence="1">
    <location>
        <begin position="1"/>
        <end position="44"/>
    </location>
</feature>
<dbReference type="InterPro" id="IPR050471">
    <property type="entry name" value="AB_hydrolase"/>
</dbReference>
<keyword evidence="3" id="KW-0378">Hydrolase</keyword>
<name>A0A2L0F4H5_SORCE</name>
<dbReference type="RefSeq" id="WP_104984647.1">
    <property type="nucleotide sequence ID" value="NZ_CP012673.1"/>
</dbReference>
<dbReference type="InterPro" id="IPR029058">
    <property type="entry name" value="AB_hydrolase_fold"/>
</dbReference>
<dbReference type="InterPro" id="IPR000073">
    <property type="entry name" value="AB_hydrolase_1"/>
</dbReference>
<sequence>MDEQNIDRPAATVEANAGPAAASGQLSAQETRRKPRPAPGPLIATQDGARLFHRDWGAGKPVLFLSGWALSSEMWGYVMVDLVDHGLRCVAYDRRGHGRSSDPGRGYDYDTLADDLAAVLEQLDLREVTLVGHSMSGGEIARYLSRHGGGRIARAVFLAPTTPMLLRAADNPDGLDLSLVEQARAAMRADYPGWLADNAPPFFVDGTPPAMRAWVQQMMLQCSMKALLDCNRASVEADFRDDLRRITVPTLVLHGDRDVSAPLALTGEKTAALVPGSRLVVYEGAPHGLFITHRERLSRDLLAFARG</sequence>
<evidence type="ECO:0000256" key="1">
    <source>
        <dbReference type="SAM" id="MobiDB-lite"/>
    </source>
</evidence>
<protein>
    <submittedName>
        <fullName evidence="3">Arylesterase</fullName>
        <ecNumber evidence="3">3.1.1.2</ecNumber>
    </submittedName>
</protein>
<reference evidence="3 4" key="1">
    <citation type="submission" date="2015-09" db="EMBL/GenBank/DDBJ databases">
        <title>Sorangium comparison.</title>
        <authorList>
            <person name="Zaburannyi N."/>
            <person name="Bunk B."/>
            <person name="Overmann J."/>
            <person name="Mueller R."/>
        </authorList>
    </citation>
    <scope>NUCLEOTIDE SEQUENCE [LARGE SCALE GENOMIC DNA]</scope>
    <source>
        <strain evidence="3 4">So ce26</strain>
    </source>
</reference>
<dbReference type="EMBL" id="CP012673">
    <property type="protein sequence ID" value="AUX46470.1"/>
    <property type="molecule type" value="Genomic_DNA"/>
</dbReference>